<dbReference type="Gene3D" id="3.60.10.10">
    <property type="entry name" value="Endonuclease/exonuclease/phosphatase"/>
    <property type="match status" value="1"/>
</dbReference>
<gene>
    <name evidence="2" type="ORF">E2C01_025818</name>
</gene>
<dbReference type="SUPFAM" id="SSF56219">
    <property type="entry name" value="DNase I-like"/>
    <property type="match status" value="1"/>
</dbReference>
<comment type="caution">
    <text evidence="2">The sequence shown here is derived from an EMBL/GenBank/DDBJ whole genome shotgun (WGS) entry which is preliminary data.</text>
</comment>
<name>A0A5B7EGJ0_PORTR</name>
<dbReference type="Proteomes" id="UP000324222">
    <property type="component" value="Unassembled WGS sequence"/>
</dbReference>
<dbReference type="InterPro" id="IPR036691">
    <property type="entry name" value="Endo/exonu/phosph_ase_sf"/>
</dbReference>
<dbReference type="AlphaFoldDB" id="A0A5B7EGJ0"/>
<sequence length="155" mass="17313">MAIPNPESKSPSGEGTRNVPRPDCFSGGDPKCLDTSLDLFFTNFCNIRGLRSNFNFVEHHLSYTKPHLLFLTETQLSEATDSIPFSVPSYFLYPHFRSKAGCCVYVHNGLTCSRAHALESSEFSTIWLRLNRSPKAEVPLAFCLCQFGGPEEVLC</sequence>
<proteinExistence type="predicted"/>
<dbReference type="EMBL" id="VSRR010002640">
    <property type="protein sequence ID" value="MPC32505.1"/>
    <property type="molecule type" value="Genomic_DNA"/>
</dbReference>
<feature type="region of interest" description="Disordered" evidence="1">
    <location>
        <begin position="1"/>
        <end position="22"/>
    </location>
</feature>
<keyword evidence="3" id="KW-1185">Reference proteome</keyword>
<evidence type="ECO:0000313" key="3">
    <source>
        <dbReference type="Proteomes" id="UP000324222"/>
    </source>
</evidence>
<accession>A0A5B7EGJ0</accession>
<evidence type="ECO:0000313" key="2">
    <source>
        <dbReference type="EMBL" id="MPC32505.1"/>
    </source>
</evidence>
<evidence type="ECO:0000256" key="1">
    <source>
        <dbReference type="SAM" id="MobiDB-lite"/>
    </source>
</evidence>
<organism evidence="2 3">
    <name type="scientific">Portunus trituberculatus</name>
    <name type="common">Swimming crab</name>
    <name type="synonym">Neptunus trituberculatus</name>
    <dbReference type="NCBI Taxonomy" id="210409"/>
    <lineage>
        <taxon>Eukaryota</taxon>
        <taxon>Metazoa</taxon>
        <taxon>Ecdysozoa</taxon>
        <taxon>Arthropoda</taxon>
        <taxon>Crustacea</taxon>
        <taxon>Multicrustacea</taxon>
        <taxon>Malacostraca</taxon>
        <taxon>Eumalacostraca</taxon>
        <taxon>Eucarida</taxon>
        <taxon>Decapoda</taxon>
        <taxon>Pleocyemata</taxon>
        <taxon>Brachyura</taxon>
        <taxon>Eubrachyura</taxon>
        <taxon>Portunoidea</taxon>
        <taxon>Portunidae</taxon>
        <taxon>Portuninae</taxon>
        <taxon>Portunus</taxon>
    </lineage>
</organism>
<reference evidence="2 3" key="1">
    <citation type="submission" date="2019-05" db="EMBL/GenBank/DDBJ databases">
        <title>Another draft genome of Portunus trituberculatus and its Hox gene families provides insights of decapod evolution.</title>
        <authorList>
            <person name="Jeong J.-H."/>
            <person name="Song I."/>
            <person name="Kim S."/>
            <person name="Choi T."/>
            <person name="Kim D."/>
            <person name="Ryu S."/>
            <person name="Kim W."/>
        </authorList>
    </citation>
    <scope>NUCLEOTIDE SEQUENCE [LARGE SCALE GENOMIC DNA]</scope>
    <source>
        <tissue evidence="2">Muscle</tissue>
    </source>
</reference>
<protein>
    <submittedName>
        <fullName evidence="2">Uncharacterized protein</fullName>
    </submittedName>
</protein>